<keyword evidence="1" id="KW-0496">Mitochondrion</keyword>
<gene>
    <name evidence="1" type="ORF">RSOL_m01280</name>
</gene>
<reference evidence="1" key="2">
    <citation type="journal article" date="2014" name="FEMS Microbiol. Lett.">
        <title>Mobile elements and mitochondrial genome expansion in the soil fungus and potato pathogen Rhizoctonia solani AG-3.</title>
        <authorList>
            <person name="Losada L."/>
            <person name="Pakala S.B."/>
            <person name="Fedorova N.D."/>
            <person name="Joardar V."/>
            <person name="Shabalina S.A."/>
            <person name="Hostetler J."/>
            <person name="Pakala S.M."/>
            <person name="Zafar N."/>
            <person name="Thomas E."/>
            <person name="Rodriguez-Carres M."/>
            <person name="Dean R."/>
            <person name="Vilgalys R."/>
            <person name="Nierman W.C."/>
            <person name="Cubeta M.A."/>
        </authorList>
    </citation>
    <scope>NUCLEOTIDE SEQUENCE</scope>
    <source>
        <strain evidence="1">AG3 Rhs1AP</strain>
    </source>
</reference>
<evidence type="ECO:0000313" key="1">
    <source>
        <dbReference type="EMBL" id="AGK45440.1"/>
    </source>
</evidence>
<name>N0ACX8_9AGAM</name>
<sequence length="119" mass="13841">MPRLRVILWKINFTICWKFLNTLIFSGIRTLRSCLHDPMIFFFFRSSTWVDLVRPTPVGDTLKTDFLVPHVVPTRGRAQKLEKSVRSCSSCLNFLPHTIILKILLLRPRDCLRCLLAGI</sequence>
<dbReference type="AlphaFoldDB" id="N0ACX8"/>
<dbReference type="EMBL" id="KC352446">
    <property type="protein sequence ID" value="AGK45440.1"/>
    <property type="molecule type" value="Genomic_DNA"/>
</dbReference>
<dbReference type="GeneID" id="16029571"/>
<geneLocation type="mitochondrion" evidence="1"/>
<dbReference type="RefSeq" id="YP_008082062.1">
    <property type="nucleotide sequence ID" value="NC_021436.1"/>
</dbReference>
<reference evidence="1" key="1">
    <citation type="submission" date="2012-12" db="EMBL/GenBank/DDBJ databases">
        <authorList>
            <person name="Pakala S."/>
            <person name="Fedorova N."/>
            <person name="Joardar V."/>
            <person name="Shabalina S."/>
            <person name="Hostetler J."/>
            <person name="Pakala S."/>
            <person name="Zafar N."/>
            <person name="Nierman W."/>
            <person name="Cubeta M."/>
        </authorList>
    </citation>
    <scope>NUCLEOTIDE SEQUENCE</scope>
    <source>
        <strain evidence="1">AG3 Rhs1AP</strain>
    </source>
</reference>
<accession>N0ACX8</accession>
<protein>
    <submittedName>
        <fullName evidence="1">Uncharacterized protein</fullName>
    </submittedName>
</protein>
<organism evidence="1">
    <name type="scientific">Rhizoctonia solani</name>
    <dbReference type="NCBI Taxonomy" id="456999"/>
    <lineage>
        <taxon>Eukaryota</taxon>
        <taxon>Fungi</taxon>
        <taxon>Dikarya</taxon>
        <taxon>Basidiomycota</taxon>
        <taxon>Agaricomycotina</taxon>
        <taxon>Agaricomycetes</taxon>
        <taxon>Cantharellales</taxon>
        <taxon>Ceratobasidiaceae</taxon>
        <taxon>Rhizoctonia</taxon>
    </lineage>
</organism>
<proteinExistence type="predicted"/>